<dbReference type="EMBL" id="AWSO01001350">
    <property type="protein sequence ID" value="ESK84213.1"/>
    <property type="molecule type" value="Genomic_DNA"/>
</dbReference>
<sequence length="647" mass="74110">MEQVPHPGTTPTTLKECTRKATNVTDDETNRSYIRGKAEAASNKAKHYTVENSWETLLKKVEEYDMDHVQNWKDDIDTLLVFAGLFSAVVTAFLIESYQWLSEDAGDVTVNLLKQISQQLRDPQFVPAEPEAFQPPASSIRINCFWLLSLILALISSLLGLLCKQWLREHGRDTYISTPAKALALRQLRRDSLEVWHVPKLVAATPILLELALFLFFAGLLELSWARHLALFVVCMFSVGLGAGVYTITTFLPLLTNVYNDLTQKDLEIPPFRFICPYKSPQSWAVYRFSCMMLRQLPPAVGLAFAKRGYHWWTAITPEQNWPVSDMRVLDAFDKIPSPPLSMRYELRALEWATRMYQDSPSMHSHFQNILQSLCLHPSVTMAGILNYWTLSIWEDFTKEDVQEELSDMEKFQETRWQDSLGWYMSTSRAPSIPDPILLSHVGIQVLYWYNHWHSLVEDISTTTVHDLSVSISFFQSIGLDAAIALRFFVPFPIVAKLWSHPDPESQRESLSLIQVYKESWNAYPGPEEEGDERLAFIAALIKHLKQDHGGHRSILLTSTQGQNFIRFVNDGIIQHRLYECPEWESDTHRRSTFITEWTQATESIADLRPIPKPQPVPALVEIGEHASHGDSNTSNIRASTSWSYRH</sequence>
<protein>
    <recommendedName>
        <fullName evidence="3">DUF6535 domain-containing protein</fullName>
    </recommendedName>
</protein>
<dbReference type="KEGG" id="mrr:Moror_16954"/>
<feature type="region of interest" description="Disordered" evidence="1">
    <location>
        <begin position="625"/>
        <end position="647"/>
    </location>
</feature>
<dbReference type="OrthoDB" id="3219854at2759"/>
<feature type="domain" description="DUF6535" evidence="3">
    <location>
        <begin position="54"/>
        <end position="226"/>
    </location>
</feature>
<feature type="compositionally biased region" description="Polar residues" evidence="1">
    <location>
        <begin position="630"/>
        <end position="647"/>
    </location>
</feature>
<evidence type="ECO:0000259" key="3">
    <source>
        <dbReference type="Pfam" id="PF20153"/>
    </source>
</evidence>
<name>V2WBN5_MONRO</name>
<reference evidence="4 5" key="1">
    <citation type="journal article" date="2014" name="BMC Genomics">
        <title>Genome and secretome analysis of the hemibiotrophic fungal pathogen, Moniliophthora roreri, which causes frosty pod rot disease of cacao: mechanisms of the biotrophic and necrotrophic phases.</title>
        <authorList>
            <person name="Meinhardt L.W."/>
            <person name="Costa G.G.L."/>
            <person name="Thomazella D.P.T."/>
            <person name="Teixeira P.J.P.L."/>
            <person name="Carazzolle M.F."/>
            <person name="Schuster S.C."/>
            <person name="Carlson J.E."/>
            <person name="Guiltinan M.J."/>
            <person name="Mieczkowski P."/>
            <person name="Farmer A."/>
            <person name="Ramaraj T."/>
            <person name="Crozier J."/>
            <person name="Davis R.E."/>
            <person name="Shao J."/>
            <person name="Melnick R.L."/>
            <person name="Pereira G.A.G."/>
            <person name="Bailey B.A."/>
        </authorList>
    </citation>
    <scope>NUCLEOTIDE SEQUENCE [LARGE SCALE GENOMIC DNA]</scope>
    <source>
        <strain evidence="4 5">MCA 2997</strain>
    </source>
</reference>
<feature type="transmembrane region" description="Helical" evidence="2">
    <location>
        <begin position="195"/>
        <end position="217"/>
    </location>
</feature>
<feature type="transmembrane region" description="Helical" evidence="2">
    <location>
        <begin position="229"/>
        <end position="255"/>
    </location>
</feature>
<comment type="caution">
    <text evidence="4">The sequence shown here is derived from an EMBL/GenBank/DDBJ whole genome shotgun (WGS) entry which is preliminary data.</text>
</comment>
<proteinExistence type="predicted"/>
<keyword evidence="5" id="KW-1185">Reference proteome</keyword>
<keyword evidence="2" id="KW-1133">Transmembrane helix</keyword>
<keyword evidence="2" id="KW-0472">Membrane</keyword>
<feature type="transmembrane region" description="Helical" evidence="2">
    <location>
        <begin position="76"/>
        <end position="95"/>
    </location>
</feature>
<organism evidence="4 5">
    <name type="scientific">Moniliophthora roreri (strain MCA 2997)</name>
    <name type="common">Cocoa frosty pod rot fungus</name>
    <name type="synonym">Crinipellis roreri</name>
    <dbReference type="NCBI Taxonomy" id="1381753"/>
    <lineage>
        <taxon>Eukaryota</taxon>
        <taxon>Fungi</taxon>
        <taxon>Dikarya</taxon>
        <taxon>Basidiomycota</taxon>
        <taxon>Agaricomycotina</taxon>
        <taxon>Agaricomycetes</taxon>
        <taxon>Agaricomycetidae</taxon>
        <taxon>Agaricales</taxon>
        <taxon>Marasmiineae</taxon>
        <taxon>Marasmiaceae</taxon>
        <taxon>Moniliophthora</taxon>
    </lineage>
</organism>
<evidence type="ECO:0000256" key="1">
    <source>
        <dbReference type="SAM" id="MobiDB-lite"/>
    </source>
</evidence>
<keyword evidence="2" id="KW-0812">Transmembrane</keyword>
<dbReference type="HOGENOM" id="CLU_018688_4_1_1"/>
<evidence type="ECO:0000256" key="2">
    <source>
        <dbReference type="SAM" id="Phobius"/>
    </source>
</evidence>
<dbReference type="InterPro" id="IPR045338">
    <property type="entry name" value="DUF6535"/>
</dbReference>
<dbReference type="Pfam" id="PF20153">
    <property type="entry name" value="DUF6535"/>
    <property type="match status" value="1"/>
</dbReference>
<evidence type="ECO:0000313" key="4">
    <source>
        <dbReference type="EMBL" id="ESK84213.1"/>
    </source>
</evidence>
<evidence type="ECO:0000313" key="5">
    <source>
        <dbReference type="Proteomes" id="UP000017559"/>
    </source>
</evidence>
<gene>
    <name evidence="4" type="ORF">Moror_16954</name>
</gene>
<dbReference type="AlphaFoldDB" id="V2WBN5"/>
<feature type="transmembrane region" description="Helical" evidence="2">
    <location>
        <begin position="140"/>
        <end position="162"/>
    </location>
</feature>
<dbReference type="Proteomes" id="UP000017559">
    <property type="component" value="Unassembled WGS sequence"/>
</dbReference>
<accession>V2WBN5</accession>